<protein>
    <submittedName>
        <fullName evidence="1">Uncharacterized protein</fullName>
    </submittedName>
</protein>
<name>A0A2H3DCU6_ARMGA</name>
<dbReference type="Proteomes" id="UP000217790">
    <property type="component" value="Unassembled WGS sequence"/>
</dbReference>
<evidence type="ECO:0000313" key="2">
    <source>
        <dbReference type="Proteomes" id="UP000217790"/>
    </source>
</evidence>
<reference evidence="2" key="1">
    <citation type="journal article" date="2017" name="Nat. Ecol. Evol.">
        <title>Genome expansion and lineage-specific genetic innovations in the forest pathogenic fungi Armillaria.</title>
        <authorList>
            <person name="Sipos G."/>
            <person name="Prasanna A.N."/>
            <person name="Walter M.C."/>
            <person name="O'Connor E."/>
            <person name="Balint B."/>
            <person name="Krizsan K."/>
            <person name="Kiss B."/>
            <person name="Hess J."/>
            <person name="Varga T."/>
            <person name="Slot J."/>
            <person name="Riley R."/>
            <person name="Boka B."/>
            <person name="Rigling D."/>
            <person name="Barry K."/>
            <person name="Lee J."/>
            <person name="Mihaltcheva S."/>
            <person name="LaButti K."/>
            <person name="Lipzen A."/>
            <person name="Waldron R."/>
            <person name="Moloney N.M."/>
            <person name="Sperisen C."/>
            <person name="Kredics L."/>
            <person name="Vagvoelgyi C."/>
            <person name="Patrignani A."/>
            <person name="Fitzpatrick D."/>
            <person name="Nagy I."/>
            <person name="Doyle S."/>
            <person name="Anderson J.B."/>
            <person name="Grigoriev I.V."/>
            <person name="Gueldener U."/>
            <person name="Muensterkoetter M."/>
            <person name="Nagy L.G."/>
        </authorList>
    </citation>
    <scope>NUCLEOTIDE SEQUENCE [LARGE SCALE GENOMIC DNA]</scope>
    <source>
        <strain evidence="2">Ar21-2</strain>
    </source>
</reference>
<organism evidence="1 2">
    <name type="scientific">Armillaria gallica</name>
    <name type="common">Bulbous honey fungus</name>
    <name type="synonym">Armillaria bulbosa</name>
    <dbReference type="NCBI Taxonomy" id="47427"/>
    <lineage>
        <taxon>Eukaryota</taxon>
        <taxon>Fungi</taxon>
        <taxon>Dikarya</taxon>
        <taxon>Basidiomycota</taxon>
        <taxon>Agaricomycotina</taxon>
        <taxon>Agaricomycetes</taxon>
        <taxon>Agaricomycetidae</taxon>
        <taxon>Agaricales</taxon>
        <taxon>Marasmiineae</taxon>
        <taxon>Physalacriaceae</taxon>
        <taxon>Armillaria</taxon>
    </lineage>
</organism>
<proteinExistence type="predicted"/>
<evidence type="ECO:0000313" key="1">
    <source>
        <dbReference type="EMBL" id="PBK88698.1"/>
    </source>
</evidence>
<gene>
    <name evidence="1" type="ORF">ARMGADRAFT_1054854</name>
</gene>
<accession>A0A2H3DCU6</accession>
<sequence length="196" mass="21895">MTELLPQPEQEYLVKLITILDNTLTNCLIAVYLFGSASYGAYEPIIPCPTRKLEFVVYTKEVVAAANPQFELNFNTSDGMTDYEATHWFLLDIASGREKGVALLGPPPDTVFAKPRHDTVVAAIVDCIEWHRQHESTGTWGSKAEGVEWAARNLEPEVPEVLRRVSLARRGRTSLSSGECDQFLELVLTRIRSGRS</sequence>
<keyword evidence="2" id="KW-1185">Reference proteome</keyword>
<dbReference type="AlphaFoldDB" id="A0A2H3DCU6"/>
<dbReference type="OrthoDB" id="5016488at2759"/>
<dbReference type="EMBL" id="KZ293671">
    <property type="protein sequence ID" value="PBK88698.1"/>
    <property type="molecule type" value="Genomic_DNA"/>
</dbReference>
<dbReference type="InParanoid" id="A0A2H3DCU6"/>